<evidence type="ECO:0000313" key="2">
    <source>
        <dbReference type="Proteomes" id="UP000279236"/>
    </source>
</evidence>
<reference evidence="1 2" key="1">
    <citation type="submission" date="2018-11" db="EMBL/GenBank/DDBJ databases">
        <title>Genome sequence of Apiotrichum porosum DSM 27194.</title>
        <authorList>
            <person name="Aliyu H."/>
            <person name="Gorte O."/>
            <person name="Ochsenreither K."/>
        </authorList>
    </citation>
    <scope>NUCLEOTIDE SEQUENCE [LARGE SCALE GENOMIC DNA]</scope>
    <source>
        <strain evidence="1 2">DSM 27194</strain>
    </source>
</reference>
<sequence length="52" mass="5069">MAYKVRSAPVREAVGGGGGTGAGACWIRVEAAGTTGRARDLGMAMSGPDSSA</sequence>
<dbReference type="GeneID" id="39593626"/>
<dbReference type="Proteomes" id="UP000279236">
    <property type="component" value="Unassembled WGS sequence"/>
</dbReference>
<proteinExistence type="predicted"/>
<evidence type="ECO:0000313" key="1">
    <source>
        <dbReference type="EMBL" id="RSH80503.1"/>
    </source>
</evidence>
<accession>A0A427XNX0</accession>
<gene>
    <name evidence="1" type="ORF">EHS24_009083</name>
</gene>
<name>A0A427XNX0_9TREE</name>
<protein>
    <submittedName>
        <fullName evidence="1">Uncharacterized protein</fullName>
    </submittedName>
</protein>
<keyword evidence="2" id="KW-1185">Reference proteome</keyword>
<dbReference type="EMBL" id="RSCE01000008">
    <property type="protein sequence ID" value="RSH80503.1"/>
    <property type="molecule type" value="Genomic_DNA"/>
</dbReference>
<dbReference type="PROSITE" id="PS51257">
    <property type="entry name" value="PROKAR_LIPOPROTEIN"/>
    <property type="match status" value="1"/>
</dbReference>
<organism evidence="1 2">
    <name type="scientific">Apiotrichum porosum</name>
    <dbReference type="NCBI Taxonomy" id="105984"/>
    <lineage>
        <taxon>Eukaryota</taxon>
        <taxon>Fungi</taxon>
        <taxon>Dikarya</taxon>
        <taxon>Basidiomycota</taxon>
        <taxon>Agaricomycotina</taxon>
        <taxon>Tremellomycetes</taxon>
        <taxon>Trichosporonales</taxon>
        <taxon>Trichosporonaceae</taxon>
        <taxon>Apiotrichum</taxon>
    </lineage>
</organism>
<dbReference type="AlphaFoldDB" id="A0A427XNX0"/>
<dbReference type="RefSeq" id="XP_028475450.1">
    <property type="nucleotide sequence ID" value="XM_028624378.1"/>
</dbReference>
<comment type="caution">
    <text evidence="1">The sequence shown here is derived from an EMBL/GenBank/DDBJ whole genome shotgun (WGS) entry which is preliminary data.</text>
</comment>